<dbReference type="EMBL" id="JBCEVZ010000024">
    <property type="protein sequence ID" value="MEL5994855.1"/>
    <property type="molecule type" value="Genomic_DNA"/>
</dbReference>
<accession>A0ABU9LWC5</accession>
<gene>
    <name evidence="1" type="ORF">AAFH49_11605</name>
</gene>
<keyword evidence="2" id="KW-1185">Reference proteome</keyword>
<dbReference type="Proteomes" id="UP001479606">
    <property type="component" value="Unassembled WGS sequence"/>
</dbReference>
<dbReference type="Pfam" id="PF13585">
    <property type="entry name" value="CHU_C"/>
    <property type="match status" value="1"/>
</dbReference>
<organism evidence="1 2">
    <name type="scientific">Hymenobacter segetis</name>
    <dbReference type="NCBI Taxonomy" id="2025509"/>
    <lineage>
        <taxon>Bacteria</taxon>
        <taxon>Pseudomonadati</taxon>
        <taxon>Bacteroidota</taxon>
        <taxon>Cytophagia</taxon>
        <taxon>Cytophagales</taxon>
        <taxon>Hymenobacteraceae</taxon>
        <taxon>Hymenobacter</taxon>
    </lineage>
</organism>
<evidence type="ECO:0000313" key="2">
    <source>
        <dbReference type="Proteomes" id="UP001479606"/>
    </source>
</evidence>
<sequence>MLYRPRLLQPFSFGFLLFILGWLGLAGPAKATHIVGGEMELVHNSGDSYTLLLNLYFDAYNGSPSALDADLTASIFDKATNNRMMNVLLPLTSNTFVSYTNPACAKPTLSTRRLVYSKVISLPAGTYNGPQGYYAAVERCCRNNSISNIVDPGGAAQTFYLEFPSVVRRGQPFYDSTPRIFPPLADYACRNELFYYDFGGQDADKDSLVYELVTPLNGHSNANQPKPAVASPGPYSPITWQQPAPALPGQPALPPLGTLNQIPGTPTLQINRFTGRLTVRPSNLGLFVFGVSCSEYRKGEKIGESRRDFQLMVLNCPTNTKPSMVLLPATASNVPYRPGRDTLHLVPGGNHCVRLRFTDPDPNSRLTLSLSPVNFSGLLPAFTTATSGAVRSPGLPDTLTATLCFPDCINTHGKVFLLDVVVGDDGCSLPKRDTVRVAFTSVPPPNSPPTLTTTAGPSLPLHVRVGDLVTFNLTGADPDNDPIQLEMTGQGFSPGSLGATLTQAPAGNQQLGRFSWRVDCRAVGPDSLLVFQFAAATTPCEARQATTVSVPIIVRYANTPPVLTASPLFPLPAGPGVLPLVRLPLGATFTTALAGFDADRDGLTLTATSENFSLAEAGMRFTAQNGVGVAAGTFRWDVSCDAVVLHRPLDVTFQLVDATCRPAAQKQTVRFEVIRPDSPELKLYNIITPNGDRINDEFRLPELPLNFCDEQFASVRIFSRWGQQLFESHDREFRWPGQGSGGLYYYLVTYTDGRSFKGWLEVKP</sequence>
<proteinExistence type="predicted"/>
<reference evidence="1 2" key="1">
    <citation type="journal article" date="2018" name="Arch. Microbiol.">
        <title>Hymenobacter segetis sp. nov., isolated from soil.</title>
        <authorList>
            <person name="Ten L.N."/>
            <person name="Lim S.J."/>
            <person name="Kim B.O."/>
            <person name="Kang I.K."/>
            <person name="Jung H.Y."/>
        </authorList>
    </citation>
    <scope>NUCLEOTIDE SEQUENCE [LARGE SCALE GENOMIC DNA]</scope>
    <source>
        <strain evidence="1 2">S7-3-11</strain>
    </source>
</reference>
<name>A0ABU9LWC5_9BACT</name>
<evidence type="ECO:0000313" key="1">
    <source>
        <dbReference type="EMBL" id="MEL5994855.1"/>
    </source>
</evidence>
<protein>
    <submittedName>
        <fullName evidence="1">Gliding motility-associated C-terminal domain-containing protein</fullName>
    </submittedName>
</protein>
<comment type="caution">
    <text evidence="1">The sequence shown here is derived from an EMBL/GenBank/DDBJ whole genome shotgun (WGS) entry which is preliminary data.</text>
</comment>
<dbReference type="RefSeq" id="WP_342298254.1">
    <property type="nucleotide sequence ID" value="NZ_JBCEVZ010000024.1"/>
</dbReference>